<gene>
    <name evidence="2" type="ORF">B0H16DRAFT_1742104</name>
</gene>
<accession>A0AAD7MFU7</accession>
<sequence>MRARIRCLLLARPTTGRRGVIAHPARLPLARTPHAAAASRTHTLPTTSTPPTSREPRTRTARRTPTSSQRAHPPAPTLVRRRSHARRARISFERVIKVKKPPSVPPSAAQLPG</sequence>
<name>A0AAD7MFU7_9AGAR</name>
<feature type="region of interest" description="Disordered" evidence="1">
    <location>
        <begin position="21"/>
        <end position="113"/>
    </location>
</feature>
<comment type="caution">
    <text evidence="2">The sequence shown here is derived from an EMBL/GenBank/DDBJ whole genome shotgun (WGS) entry which is preliminary data.</text>
</comment>
<reference evidence="2" key="1">
    <citation type="submission" date="2023-03" db="EMBL/GenBank/DDBJ databases">
        <title>Massive genome expansion in bonnet fungi (Mycena s.s.) driven by repeated elements and novel gene families across ecological guilds.</title>
        <authorList>
            <consortium name="Lawrence Berkeley National Laboratory"/>
            <person name="Harder C.B."/>
            <person name="Miyauchi S."/>
            <person name="Viragh M."/>
            <person name="Kuo A."/>
            <person name="Thoen E."/>
            <person name="Andreopoulos B."/>
            <person name="Lu D."/>
            <person name="Skrede I."/>
            <person name="Drula E."/>
            <person name="Henrissat B."/>
            <person name="Morin E."/>
            <person name="Kohler A."/>
            <person name="Barry K."/>
            <person name="LaButti K."/>
            <person name="Morin E."/>
            <person name="Salamov A."/>
            <person name="Lipzen A."/>
            <person name="Mereny Z."/>
            <person name="Hegedus B."/>
            <person name="Baldrian P."/>
            <person name="Stursova M."/>
            <person name="Weitz H."/>
            <person name="Taylor A."/>
            <person name="Grigoriev I.V."/>
            <person name="Nagy L.G."/>
            <person name="Martin F."/>
            <person name="Kauserud H."/>
        </authorList>
    </citation>
    <scope>NUCLEOTIDE SEQUENCE</scope>
    <source>
        <strain evidence="2">CBHHK182m</strain>
    </source>
</reference>
<protein>
    <submittedName>
        <fullName evidence="2">Uncharacterized protein</fullName>
    </submittedName>
</protein>
<keyword evidence="3" id="KW-1185">Reference proteome</keyword>
<evidence type="ECO:0000313" key="3">
    <source>
        <dbReference type="Proteomes" id="UP001215598"/>
    </source>
</evidence>
<evidence type="ECO:0000256" key="1">
    <source>
        <dbReference type="SAM" id="MobiDB-lite"/>
    </source>
</evidence>
<proteinExistence type="predicted"/>
<feature type="compositionally biased region" description="Low complexity" evidence="1">
    <location>
        <begin position="39"/>
        <end position="52"/>
    </location>
</feature>
<evidence type="ECO:0000313" key="2">
    <source>
        <dbReference type="EMBL" id="KAJ7715280.1"/>
    </source>
</evidence>
<dbReference type="EMBL" id="JARKIB010000311">
    <property type="protein sequence ID" value="KAJ7715280.1"/>
    <property type="molecule type" value="Genomic_DNA"/>
</dbReference>
<dbReference type="AlphaFoldDB" id="A0AAD7MFU7"/>
<dbReference type="Proteomes" id="UP001215598">
    <property type="component" value="Unassembled WGS sequence"/>
</dbReference>
<organism evidence="2 3">
    <name type="scientific">Mycena metata</name>
    <dbReference type="NCBI Taxonomy" id="1033252"/>
    <lineage>
        <taxon>Eukaryota</taxon>
        <taxon>Fungi</taxon>
        <taxon>Dikarya</taxon>
        <taxon>Basidiomycota</taxon>
        <taxon>Agaricomycotina</taxon>
        <taxon>Agaricomycetes</taxon>
        <taxon>Agaricomycetidae</taxon>
        <taxon>Agaricales</taxon>
        <taxon>Marasmiineae</taxon>
        <taxon>Mycenaceae</taxon>
        <taxon>Mycena</taxon>
    </lineage>
</organism>
<feature type="compositionally biased region" description="Basic residues" evidence="1">
    <location>
        <begin position="79"/>
        <end position="89"/>
    </location>
</feature>